<keyword evidence="3" id="KW-1133">Transmembrane helix</keyword>
<dbReference type="RefSeq" id="WP_076322124.1">
    <property type="nucleotide sequence ID" value="NZ_BOSB01000001.1"/>
</dbReference>
<dbReference type="Pfam" id="PF00892">
    <property type="entry name" value="EamA"/>
    <property type="match status" value="1"/>
</dbReference>
<feature type="transmembrane region" description="Helical" evidence="3">
    <location>
        <begin position="37"/>
        <end position="56"/>
    </location>
</feature>
<dbReference type="Gene3D" id="1.10.3730.20">
    <property type="match status" value="1"/>
</dbReference>
<feature type="transmembrane region" description="Helical" evidence="3">
    <location>
        <begin position="88"/>
        <end position="105"/>
    </location>
</feature>
<comment type="subcellular location">
    <subcellularLocation>
        <location evidence="1">Endomembrane system</location>
        <topology evidence="1">Multi-pass membrane protein</topology>
    </subcellularLocation>
</comment>
<protein>
    <submittedName>
        <fullName evidence="5">Permease</fullName>
    </submittedName>
</protein>
<evidence type="ECO:0000259" key="4">
    <source>
        <dbReference type="Pfam" id="PF00892"/>
    </source>
</evidence>
<name>A0A1R1B6Z5_PAELA</name>
<evidence type="ECO:0000313" key="5">
    <source>
        <dbReference type="EMBL" id="OME95317.1"/>
    </source>
</evidence>
<comment type="caution">
    <text evidence="5">The sequence shown here is derived from an EMBL/GenBank/DDBJ whole genome shotgun (WGS) entry which is preliminary data.</text>
</comment>
<reference evidence="5 6" key="1">
    <citation type="submission" date="2016-11" db="EMBL/GenBank/DDBJ databases">
        <title>Paenibacillus species isolates.</title>
        <authorList>
            <person name="Beno S.M."/>
        </authorList>
    </citation>
    <scope>NUCLEOTIDE SEQUENCE [LARGE SCALE GENOMIC DNA]</scope>
    <source>
        <strain evidence="5 6">FSL F4-0100</strain>
    </source>
</reference>
<dbReference type="AlphaFoldDB" id="A0A1R1B6Z5"/>
<dbReference type="InterPro" id="IPR037185">
    <property type="entry name" value="EmrE-like"/>
</dbReference>
<proteinExistence type="inferred from homology"/>
<gene>
    <name evidence="5" type="ORF">BK123_09650</name>
</gene>
<evidence type="ECO:0000313" key="6">
    <source>
        <dbReference type="Proteomes" id="UP000187074"/>
    </source>
</evidence>
<dbReference type="SUPFAM" id="SSF103481">
    <property type="entry name" value="Multidrug resistance efflux transporter EmrE"/>
    <property type="match status" value="1"/>
</dbReference>
<dbReference type="InterPro" id="IPR000620">
    <property type="entry name" value="EamA_dom"/>
</dbReference>
<organism evidence="5 6">
    <name type="scientific">Paenibacillus lautus</name>
    <name type="common">Bacillus lautus</name>
    <dbReference type="NCBI Taxonomy" id="1401"/>
    <lineage>
        <taxon>Bacteria</taxon>
        <taxon>Bacillati</taxon>
        <taxon>Bacillota</taxon>
        <taxon>Bacilli</taxon>
        <taxon>Bacillales</taxon>
        <taxon>Paenibacillaceae</taxon>
        <taxon>Paenibacillus</taxon>
    </lineage>
</organism>
<keyword evidence="3" id="KW-0812">Transmembrane</keyword>
<feature type="transmembrane region" description="Helical" evidence="3">
    <location>
        <begin position="62"/>
        <end position="81"/>
    </location>
</feature>
<dbReference type="GO" id="GO:0016020">
    <property type="term" value="C:membrane"/>
    <property type="evidence" value="ECO:0007669"/>
    <property type="project" value="InterPro"/>
</dbReference>
<dbReference type="EMBL" id="MRTF01000002">
    <property type="protein sequence ID" value="OME95317.1"/>
    <property type="molecule type" value="Genomic_DNA"/>
</dbReference>
<comment type="similarity">
    <text evidence="2">Belongs to the EamA transporter family.</text>
</comment>
<feature type="domain" description="EamA" evidence="4">
    <location>
        <begin position="12"/>
        <end position="105"/>
    </location>
</feature>
<dbReference type="STRING" id="1401.BK123_09650"/>
<keyword evidence="3" id="KW-0472">Membrane</keyword>
<evidence type="ECO:0000256" key="1">
    <source>
        <dbReference type="ARBA" id="ARBA00004127"/>
    </source>
</evidence>
<evidence type="ECO:0000256" key="2">
    <source>
        <dbReference type="ARBA" id="ARBA00007362"/>
    </source>
</evidence>
<sequence length="106" mass="11729">MKNDGFLYLLLLLMTLLGSLGSVFFKGYTANKQIKLLLIGFLSYGLGALLNIYLLGELPYTLVMPANALTFLWALLFAKLVFKETIGIRKIAGVAFIISGLLLLIW</sequence>
<dbReference type="Proteomes" id="UP000187074">
    <property type="component" value="Unassembled WGS sequence"/>
</dbReference>
<dbReference type="OrthoDB" id="129711at2"/>
<feature type="transmembrane region" description="Helical" evidence="3">
    <location>
        <begin position="6"/>
        <end position="25"/>
    </location>
</feature>
<accession>A0A1R1B6Z5</accession>
<evidence type="ECO:0000256" key="3">
    <source>
        <dbReference type="SAM" id="Phobius"/>
    </source>
</evidence>